<protein>
    <submittedName>
        <fullName evidence="1">Uncharacterized protein</fullName>
    </submittedName>
</protein>
<organism evidence="1">
    <name type="scientific">uncultured Caudovirales phage</name>
    <dbReference type="NCBI Taxonomy" id="2100421"/>
    <lineage>
        <taxon>Viruses</taxon>
        <taxon>Duplodnaviria</taxon>
        <taxon>Heunggongvirae</taxon>
        <taxon>Uroviricota</taxon>
        <taxon>Caudoviricetes</taxon>
        <taxon>Peduoviridae</taxon>
        <taxon>Maltschvirus</taxon>
        <taxon>Maltschvirus maltsch</taxon>
    </lineage>
</organism>
<proteinExistence type="predicted"/>
<reference evidence="1" key="1">
    <citation type="submission" date="2020-04" db="EMBL/GenBank/DDBJ databases">
        <authorList>
            <person name="Chiriac C."/>
            <person name="Salcher M."/>
            <person name="Ghai R."/>
            <person name="Kavagutti S V."/>
        </authorList>
    </citation>
    <scope>NUCLEOTIDE SEQUENCE</scope>
</reference>
<name>A0A6J5KMG1_9CAUD</name>
<gene>
    <name evidence="1" type="ORF">UFOVP37_25</name>
</gene>
<dbReference type="EMBL" id="LR796163">
    <property type="protein sequence ID" value="CAB4122535.1"/>
    <property type="molecule type" value="Genomic_DNA"/>
</dbReference>
<evidence type="ECO:0000313" key="1">
    <source>
        <dbReference type="EMBL" id="CAB4122535.1"/>
    </source>
</evidence>
<sequence>MKKRKQSKPVYVYRYTLMDVIMASPTQPLPEELRRHQLTRMHGGLEAMEKAPTPTTDDWRVVSDAVNIMETLVNNGPWLDCEGDPVEITDASGLLQDAVTALAMAGKRHKAGGNIRMDGAGIQAVRGVLADYSDLLEALPARTMIKAHRDTERRIHEILAGKKQPHDVTVMKL</sequence>
<accession>A0A6J5KMG1</accession>